<comment type="caution">
    <text evidence="1">The sequence shown here is derived from an EMBL/GenBank/DDBJ whole genome shotgun (WGS) entry which is preliminary data.</text>
</comment>
<dbReference type="EMBL" id="MRCE01000015">
    <property type="protein sequence ID" value="OKH36570.1"/>
    <property type="molecule type" value="Genomic_DNA"/>
</dbReference>
<accession>A0A1U7IHL3</accession>
<evidence type="ECO:0000313" key="1">
    <source>
        <dbReference type="EMBL" id="OKH36570.1"/>
    </source>
</evidence>
<evidence type="ECO:0000313" key="2">
    <source>
        <dbReference type="Proteomes" id="UP000185860"/>
    </source>
</evidence>
<sequence>MKTQKLTLEIAEPLFKQLEQVAQISSESIETIAIRIIAMRLPSLSREVQELQEMLDSITTDQLHGEIVLEETVD</sequence>
<dbReference type="RefSeq" id="WP_073594535.1">
    <property type="nucleotide sequence ID" value="NZ_MRCE01000015.1"/>
</dbReference>
<reference evidence="1 2" key="1">
    <citation type="submission" date="2016-11" db="EMBL/GenBank/DDBJ databases">
        <title>Draft Genome Sequences of Nine Cyanobacterial Strains from Diverse Habitats.</title>
        <authorList>
            <person name="Zhu T."/>
            <person name="Hou S."/>
            <person name="Lu X."/>
            <person name="Hess W.R."/>
        </authorList>
    </citation>
    <scope>NUCLEOTIDE SEQUENCE [LARGE SCALE GENOMIC DNA]</scope>
    <source>
        <strain evidence="1 2">IAM M-71</strain>
    </source>
</reference>
<dbReference type="AlphaFoldDB" id="A0A1U7IHL3"/>
<name>A0A1U7IHL3_9CYAN</name>
<dbReference type="OrthoDB" id="515375at2"/>
<gene>
    <name evidence="1" type="ORF">NIES2119_16185</name>
</gene>
<protein>
    <submittedName>
        <fullName evidence="1">Uncharacterized protein</fullName>
    </submittedName>
</protein>
<proteinExistence type="predicted"/>
<organism evidence="1 2">
    <name type="scientific">[Phormidium ambiguum] IAM M-71</name>
    <dbReference type="NCBI Taxonomy" id="454136"/>
    <lineage>
        <taxon>Bacteria</taxon>
        <taxon>Bacillati</taxon>
        <taxon>Cyanobacteriota</taxon>
        <taxon>Cyanophyceae</taxon>
        <taxon>Oscillatoriophycideae</taxon>
        <taxon>Aerosakkonematales</taxon>
        <taxon>Aerosakkonemataceae</taxon>
        <taxon>Floridanema</taxon>
    </lineage>
</organism>
<dbReference type="Proteomes" id="UP000185860">
    <property type="component" value="Unassembled WGS sequence"/>
</dbReference>